<dbReference type="AlphaFoldDB" id="A0A9Q8WJ08"/>
<organism evidence="1 2">
    <name type="scientific">Colletotrichum lupini</name>
    <dbReference type="NCBI Taxonomy" id="145971"/>
    <lineage>
        <taxon>Eukaryota</taxon>
        <taxon>Fungi</taxon>
        <taxon>Dikarya</taxon>
        <taxon>Ascomycota</taxon>
        <taxon>Pezizomycotina</taxon>
        <taxon>Sordariomycetes</taxon>
        <taxon>Hypocreomycetidae</taxon>
        <taxon>Glomerellales</taxon>
        <taxon>Glomerellaceae</taxon>
        <taxon>Colletotrichum</taxon>
        <taxon>Colletotrichum acutatum species complex</taxon>
    </lineage>
</organism>
<dbReference type="Proteomes" id="UP000830671">
    <property type="component" value="Chromosome 5"/>
</dbReference>
<dbReference type="KEGG" id="clup:CLUP02_10691"/>
<name>A0A9Q8WJ08_9PEZI</name>
<dbReference type="GeneID" id="73344674"/>
<sequence length="178" mass="20277">MNALEGTGQKKSPFPFLLSQSPADTLTKLLKCTCCDARAMQPGASVSHRSLFGTVIVLWCCEPETQKKPRVSSLSKARCFSWFPFLFSYSTPRLLPRRCLLRHVSQNPYLVYTRKSRGGRSHGMKKCSTVDEPCHRAAKLSNFLFRNKYSLAMLCKRVPAYRHAKRIDAKTRSRSRTV</sequence>
<gene>
    <name evidence="1" type="ORF">CLUP02_10691</name>
</gene>
<protein>
    <submittedName>
        <fullName evidence="1">Uncharacterized protein</fullName>
    </submittedName>
</protein>
<keyword evidence="2" id="KW-1185">Reference proteome</keyword>
<dbReference type="RefSeq" id="XP_049146809.1">
    <property type="nucleotide sequence ID" value="XM_049289664.1"/>
</dbReference>
<accession>A0A9Q8WJ08</accession>
<proteinExistence type="predicted"/>
<dbReference type="EMBL" id="CP019477">
    <property type="protein sequence ID" value="UQC85194.1"/>
    <property type="molecule type" value="Genomic_DNA"/>
</dbReference>
<evidence type="ECO:0000313" key="2">
    <source>
        <dbReference type="Proteomes" id="UP000830671"/>
    </source>
</evidence>
<reference evidence="1" key="1">
    <citation type="journal article" date="2021" name="Mol. Plant Microbe Interact.">
        <title>Complete Genome Sequence of the Plant-Pathogenic Fungus Colletotrichum lupini.</title>
        <authorList>
            <person name="Baroncelli R."/>
            <person name="Pensec F."/>
            <person name="Da Lio D."/>
            <person name="Boufleur T."/>
            <person name="Vicente I."/>
            <person name="Sarrocco S."/>
            <person name="Picot A."/>
            <person name="Baraldi E."/>
            <person name="Sukno S."/>
            <person name="Thon M."/>
            <person name="Le Floch G."/>
        </authorList>
    </citation>
    <scope>NUCLEOTIDE SEQUENCE</scope>
    <source>
        <strain evidence="1">IMI 504893</strain>
    </source>
</reference>
<evidence type="ECO:0000313" key="1">
    <source>
        <dbReference type="EMBL" id="UQC85194.1"/>
    </source>
</evidence>